<feature type="domain" description="Acyl-CoA dehydrogenase/oxidase C-terminal" evidence="2">
    <location>
        <begin position="94"/>
        <end position="195"/>
    </location>
</feature>
<accession>A0ABR8RWD8</accession>
<protein>
    <recommendedName>
        <fullName evidence="2">Acyl-CoA dehydrogenase/oxidase C-terminal domain-containing protein</fullName>
    </recommendedName>
</protein>
<name>A0ABR8RWD8_9CELL</name>
<evidence type="ECO:0000313" key="4">
    <source>
        <dbReference type="Proteomes" id="UP000641803"/>
    </source>
</evidence>
<dbReference type="InterPro" id="IPR009075">
    <property type="entry name" value="AcylCo_DH/oxidase_C"/>
</dbReference>
<dbReference type="Proteomes" id="UP000641803">
    <property type="component" value="Unassembled WGS sequence"/>
</dbReference>
<evidence type="ECO:0000256" key="1">
    <source>
        <dbReference type="ARBA" id="ARBA00022630"/>
    </source>
</evidence>
<evidence type="ECO:0000313" key="3">
    <source>
        <dbReference type="EMBL" id="MBD7952115.1"/>
    </source>
</evidence>
<keyword evidence="4" id="KW-1185">Reference proteome</keyword>
<dbReference type="EMBL" id="JACSQQ010000040">
    <property type="protein sequence ID" value="MBD7952115.1"/>
    <property type="molecule type" value="Genomic_DNA"/>
</dbReference>
<proteinExistence type="predicted"/>
<gene>
    <name evidence="3" type="ORF">H9652_17060</name>
</gene>
<reference evidence="3 4" key="1">
    <citation type="submission" date="2020-08" db="EMBL/GenBank/DDBJ databases">
        <title>A Genomic Blueprint of the Chicken Gut Microbiome.</title>
        <authorList>
            <person name="Gilroy R."/>
            <person name="Ravi A."/>
            <person name="Getino M."/>
            <person name="Pursley I."/>
            <person name="Horton D.L."/>
            <person name="Alikhan N.-F."/>
            <person name="Baker D."/>
            <person name="Gharbi K."/>
            <person name="Hall N."/>
            <person name="Watson M."/>
            <person name="Adriaenssens E.M."/>
            <person name="Foster-Nyarko E."/>
            <person name="Jarju S."/>
            <person name="Secka A."/>
            <person name="Antonio M."/>
            <person name="Oren A."/>
            <person name="Chaudhuri R."/>
            <person name="La Ragione R.M."/>
            <person name="Hildebrand F."/>
            <person name="Pallen M.J."/>
        </authorList>
    </citation>
    <scope>NUCLEOTIDE SEQUENCE [LARGE SCALE GENOMIC DNA]</scope>
    <source>
        <strain evidence="3 4">Sa4CUA1</strain>
    </source>
</reference>
<sequence length="221" mass="22342">MTTTTPSLVGALEDVRAVARTRGAAAALTALASVVPLACVPGGYVLLPAGLTPPDGALRTADVPTPEVPLTVWHVPPDGTAVDPRSAAADLAWRTGVAAVRLGLAERLLETACDRLRGRTVAGSPTIDLPPVRLAIADAVLAHLTSRALLSTAEDGLPATTLGTVTAALDDSGRTVLNLFGASGYLDDTPGRLARVAELLGHASGTLPHAPEPTAHDGKAS</sequence>
<dbReference type="SUPFAM" id="SSF47203">
    <property type="entry name" value="Acyl-CoA dehydrogenase C-terminal domain-like"/>
    <property type="match status" value="1"/>
</dbReference>
<dbReference type="Pfam" id="PF00441">
    <property type="entry name" value="Acyl-CoA_dh_1"/>
    <property type="match status" value="1"/>
</dbReference>
<dbReference type="RefSeq" id="WP_191797619.1">
    <property type="nucleotide sequence ID" value="NZ_JACSQQ010000040.1"/>
</dbReference>
<keyword evidence="1" id="KW-0285">Flavoprotein</keyword>
<dbReference type="Gene3D" id="1.20.140.10">
    <property type="entry name" value="Butyryl-CoA Dehydrogenase, subunit A, domain 3"/>
    <property type="match status" value="1"/>
</dbReference>
<evidence type="ECO:0000259" key="2">
    <source>
        <dbReference type="Pfam" id="PF00441"/>
    </source>
</evidence>
<organism evidence="3 4">
    <name type="scientific">Oerskovia rustica</name>
    <dbReference type="NCBI Taxonomy" id="2762237"/>
    <lineage>
        <taxon>Bacteria</taxon>
        <taxon>Bacillati</taxon>
        <taxon>Actinomycetota</taxon>
        <taxon>Actinomycetes</taxon>
        <taxon>Micrococcales</taxon>
        <taxon>Cellulomonadaceae</taxon>
        <taxon>Oerskovia</taxon>
    </lineage>
</organism>
<dbReference type="InterPro" id="IPR036250">
    <property type="entry name" value="AcylCo_DH-like_C"/>
</dbReference>
<comment type="caution">
    <text evidence="3">The sequence shown here is derived from an EMBL/GenBank/DDBJ whole genome shotgun (WGS) entry which is preliminary data.</text>
</comment>